<evidence type="ECO:0000256" key="8">
    <source>
        <dbReference type="ARBA" id="ARBA00023136"/>
    </source>
</evidence>
<feature type="transmembrane region" description="Helical" evidence="9">
    <location>
        <begin position="20"/>
        <end position="37"/>
    </location>
</feature>
<keyword evidence="2" id="KW-0813">Transport</keyword>
<dbReference type="AlphaFoldDB" id="A0A3N5BNW6"/>
<dbReference type="InterPro" id="IPR003593">
    <property type="entry name" value="AAA+_ATPase"/>
</dbReference>
<evidence type="ECO:0000256" key="6">
    <source>
        <dbReference type="ARBA" id="ARBA00022840"/>
    </source>
</evidence>
<proteinExistence type="predicted"/>
<dbReference type="GO" id="GO:0015421">
    <property type="term" value="F:ABC-type oligopeptide transporter activity"/>
    <property type="evidence" value="ECO:0007669"/>
    <property type="project" value="TreeGrafter"/>
</dbReference>
<feature type="transmembrane region" description="Helical" evidence="9">
    <location>
        <begin position="283"/>
        <end position="301"/>
    </location>
</feature>
<dbReference type="RefSeq" id="WP_123807645.1">
    <property type="nucleotide sequence ID" value="NZ_RKRK01000002.1"/>
</dbReference>
<keyword evidence="4 9" id="KW-0812">Transmembrane</keyword>
<dbReference type="InterPro" id="IPR017871">
    <property type="entry name" value="ABC_transporter-like_CS"/>
</dbReference>
<evidence type="ECO:0000259" key="11">
    <source>
        <dbReference type="PROSITE" id="PS50929"/>
    </source>
</evidence>
<reference evidence="12 13" key="1">
    <citation type="submission" date="2018-11" db="EMBL/GenBank/DDBJ databases">
        <title>Genomic Encyclopedia of Type Strains, Phase IV (KMG-IV): sequencing the most valuable type-strain genomes for metagenomic binning, comparative biology and taxonomic classification.</title>
        <authorList>
            <person name="Goeker M."/>
        </authorList>
    </citation>
    <scope>NUCLEOTIDE SEQUENCE [LARGE SCALE GENOMIC DNA]</scope>
    <source>
        <strain evidence="12 13">DSM 29158</strain>
    </source>
</reference>
<dbReference type="InterPro" id="IPR003439">
    <property type="entry name" value="ABC_transporter-like_ATP-bd"/>
</dbReference>
<dbReference type="Gene3D" id="3.40.50.300">
    <property type="entry name" value="P-loop containing nucleotide triphosphate hydrolases"/>
    <property type="match status" value="1"/>
</dbReference>
<evidence type="ECO:0000313" key="13">
    <source>
        <dbReference type="Proteomes" id="UP000277108"/>
    </source>
</evidence>
<dbReference type="InterPro" id="IPR036640">
    <property type="entry name" value="ABC1_TM_sf"/>
</dbReference>
<accession>A0A3N5BNW6</accession>
<evidence type="ECO:0000259" key="10">
    <source>
        <dbReference type="PROSITE" id="PS50893"/>
    </source>
</evidence>
<keyword evidence="13" id="KW-1185">Reference proteome</keyword>
<evidence type="ECO:0000256" key="9">
    <source>
        <dbReference type="SAM" id="Phobius"/>
    </source>
</evidence>
<dbReference type="InterPro" id="IPR039421">
    <property type="entry name" value="Type_1_exporter"/>
</dbReference>
<dbReference type="FunFam" id="1.20.1560.10:FF:000011">
    <property type="entry name" value="Multidrug ABC transporter ATP-binding protein"/>
    <property type="match status" value="1"/>
</dbReference>
<keyword evidence="3" id="KW-1003">Cell membrane</keyword>
<evidence type="ECO:0000256" key="2">
    <source>
        <dbReference type="ARBA" id="ARBA00022448"/>
    </source>
</evidence>
<protein>
    <submittedName>
        <fullName evidence="12">ATP-binding cassette subfamily B protein</fullName>
    </submittedName>
</protein>
<dbReference type="PANTHER" id="PTHR43394:SF1">
    <property type="entry name" value="ATP-BINDING CASSETTE SUB-FAMILY B MEMBER 10, MITOCHONDRIAL"/>
    <property type="match status" value="1"/>
</dbReference>
<organism evidence="12 13">
    <name type="scientific">Abyssicoccus albus</name>
    <dbReference type="NCBI Taxonomy" id="1817405"/>
    <lineage>
        <taxon>Bacteria</taxon>
        <taxon>Bacillati</taxon>
        <taxon>Bacillota</taxon>
        <taxon>Bacilli</taxon>
        <taxon>Bacillales</taxon>
        <taxon>Abyssicoccaceae</taxon>
    </lineage>
</organism>
<evidence type="ECO:0000256" key="7">
    <source>
        <dbReference type="ARBA" id="ARBA00022989"/>
    </source>
</evidence>
<feature type="transmembrane region" description="Helical" evidence="9">
    <location>
        <begin position="243"/>
        <end position="263"/>
    </location>
</feature>
<dbReference type="InterPro" id="IPR027417">
    <property type="entry name" value="P-loop_NTPase"/>
</dbReference>
<feature type="transmembrane region" description="Helical" evidence="9">
    <location>
        <begin position="161"/>
        <end position="180"/>
    </location>
</feature>
<feature type="transmembrane region" description="Helical" evidence="9">
    <location>
        <begin position="57"/>
        <end position="78"/>
    </location>
</feature>
<dbReference type="PROSITE" id="PS00211">
    <property type="entry name" value="ABC_TRANSPORTER_1"/>
    <property type="match status" value="1"/>
</dbReference>
<dbReference type="InterPro" id="IPR011527">
    <property type="entry name" value="ABC1_TM_dom"/>
</dbReference>
<gene>
    <name evidence="12" type="ORF">EDD62_0851</name>
</gene>
<keyword evidence="6 12" id="KW-0067">ATP-binding</keyword>
<keyword evidence="7 9" id="KW-1133">Transmembrane helix</keyword>
<dbReference type="GO" id="GO:0005886">
    <property type="term" value="C:plasma membrane"/>
    <property type="evidence" value="ECO:0007669"/>
    <property type="project" value="UniProtKB-SubCell"/>
</dbReference>
<dbReference type="Gene3D" id="1.20.1560.10">
    <property type="entry name" value="ABC transporter type 1, transmembrane domain"/>
    <property type="match status" value="1"/>
</dbReference>
<dbReference type="Pfam" id="PF00664">
    <property type="entry name" value="ABC_membrane"/>
    <property type="match status" value="1"/>
</dbReference>
<feature type="domain" description="ABC transporter" evidence="10">
    <location>
        <begin position="336"/>
        <end position="571"/>
    </location>
</feature>
<dbReference type="SUPFAM" id="SSF52540">
    <property type="entry name" value="P-loop containing nucleoside triphosphate hydrolases"/>
    <property type="match status" value="1"/>
</dbReference>
<dbReference type="PROSITE" id="PS50929">
    <property type="entry name" value="ABC_TM1F"/>
    <property type="match status" value="1"/>
</dbReference>
<evidence type="ECO:0000256" key="1">
    <source>
        <dbReference type="ARBA" id="ARBA00004651"/>
    </source>
</evidence>
<comment type="subcellular location">
    <subcellularLocation>
        <location evidence="1">Cell membrane</location>
        <topology evidence="1">Multi-pass membrane protein</topology>
    </subcellularLocation>
</comment>
<evidence type="ECO:0000256" key="4">
    <source>
        <dbReference type="ARBA" id="ARBA00022692"/>
    </source>
</evidence>
<dbReference type="CDD" id="cd18541">
    <property type="entry name" value="ABC_6TM_TmrB_like"/>
    <property type="match status" value="1"/>
</dbReference>
<evidence type="ECO:0000256" key="3">
    <source>
        <dbReference type="ARBA" id="ARBA00022475"/>
    </source>
</evidence>
<evidence type="ECO:0000313" key="12">
    <source>
        <dbReference type="EMBL" id="RPF58209.1"/>
    </source>
</evidence>
<dbReference type="PROSITE" id="PS50893">
    <property type="entry name" value="ABC_TRANSPORTER_2"/>
    <property type="match status" value="1"/>
</dbReference>
<dbReference type="EMBL" id="RKRK01000002">
    <property type="protein sequence ID" value="RPF58209.1"/>
    <property type="molecule type" value="Genomic_DNA"/>
</dbReference>
<dbReference type="Proteomes" id="UP000277108">
    <property type="component" value="Unassembled WGS sequence"/>
</dbReference>
<evidence type="ECO:0000256" key="5">
    <source>
        <dbReference type="ARBA" id="ARBA00022741"/>
    </source>
</evidence>
<dbReference type="GO" id="GO:0005524">
    <property type="term" value="F:ATP binding"/>
    <property type="evidence" value="ECO:0007669"/>
    <property type="project" value="UniProtKB-KW"/>
</dbReference>
<name>A0A3N5BNW6_9BACL</name>
<feature type="transmembrane region" description="Helical" evidence="9">
    <location>
        <begin position="134"/>
        <end position="155"/>
    </location>
</feature>
<dbReference type="PANTHER" id="PTHR43394">
    <property type="entry name" value="ATP-DEPENDENT PERMEASE MDL1, MITOCHONDRIAL"/>
    <property type="match status" value="1"/>
</dbReference>
<dbReference type="SUPFAM" id="SSF90123">
    <property type="entry name" value="ABC transporter transmembrane region"/>
    <property type="match status" value="1"/>
</dbReference>
<feature type="domain" description="ABC transmembrane type-1" evidence="11">
    <location>
        <begin position="20"/>
        <end position="304"/>
    </location>
</feature>
<dbReference type="OrthoDB" id="9770415at2"/>
<dbReference type="Pfam" id="PF00005">
    <property type="entry name" value="ABC_tran"/>
    <property type="match status" value="1"/>
</dbReference>
<comment type="caution">
    <text evidence="12">The sequence shown here is derived from an EMBL/GenBank/DDBJ whole genome shotgun (WGS) entry which is preliminary data.</text>
</comment>
<sequence>MLSIFKKLEWFFKQYWKRYLIAITMLLIVNVLEIIPPRLIGYTIDLIDASSLTNERLFQIIGLFALIIIITYVMSFGWRYNLFGGSQILESLLRRKLMAKFLKMSPSFYERNRTGDLMARATNDLRAIRMTAGFGVLTLVDSVTYLGIIVMAMAFTISWKLTLFALLPLPLLAYLGQILGKKIHAKYMISQKSFGDMNDSVLELIEGVRVTRAFVQEERVNDRFESMTNDVVNKFMAVEKLDAWFKPMTIIIMAISFIISLGYGAVLVNSGEMTIGEIVTFNVYLNMLIWPMFAIGMLFNVMQRGNASLDRVEETLNAEEVIDDPLEQLVPDDTNVEFNAVTFKYPSSDRNNLEDISIRLHRGETLGIVGKTGSGKTTLIKQILKEYPTGEGIIQIGGYQLDQLTKIELRNLIGYVPQEHILFSRTIKENILFGKEDATDEEIDEAIRLAHFTQDIENLPNGLETLVGEKGIAISGGQKQRISIARAMIKNPEILILDDSLSAVDAKTEHAIIRNIQTERQGKTTIISAHRLSAVRHADIIVVLEEGRIIQKGTHAELSQLKGWYYDQLQLQDLNGGEMS</sequence>
<dbReference type="SMART" id="SM00382">
    <property type="entry name" value="AAA"/>
    <property type="match status" value="1"/>
</dbReference>
<dbReference type="FunFam" id="3.40.50.300:FF:000221">
    <property type="entry name" value="Multidrug ABC transporter ATP-binding protein"/>
    <property type="match status" value="1"/>
</dbReference>
<keyword evidence="8 9" id="KW-0472">Membrane</keyword>
<keyword evidence="5" id="KW-0547">Nucleotide-binding</keyword>
<dbReference type="GO" id="GO:0016887">
    <property type="term" value="F:ATP hydrolysis activity"/>
    <property type="evidence" value="ECO:0007669"/>
    <property type="project" value="InterPro"/>
</dbReference>